<feature type="transmembrane region" description="Helical" evidence="6">
    <location>
        <begin position="404"/>
        <end position="427"/>
    </location>
</feature>
<dbReference type="Gene3D" id="1.20.1250.20">
    <property type="entry name" value="MFS general substrate transporter like domains"/>
    <property type="match status" value="1"/>
</dbReference>
<accession>A0AAJ0D0Q2</accession>
<keyword evidence="9" id="KW-1185">Reference proteome</keyword>
<evidence type="ECO:0000256" key="1">
    <source>
        <dbReference type="ARBA" id="ARBA00004141"/>
    </source>
</evidence>
<proteinExistence type="predicted"/>
<keyword evidence="2 6" id="KW-0812">Transmembrane</keyword>
<dbReference type="PROSITE" id="PS50850">
    <property type="entry name" value="MFS"/>
    <property type="match status" value="1"/>
</dbReference>
<feature type="transmembrane region" description="Helical" evidence="6">
    <location>
        <begin position="102"/>
        <end position="125"/>
    </location>
</feature>
<evidence type="ECO:0000313" key="8">
    <source>
        <dbReference type="EMBL" id="KAK2616391.1"/>
    </source>
</evidence>
<keyword evidence="5" id="KW-0325">Glycoprotein</keyword>
<dbReference type="GO" id="GO:0005886">
    <property type="term" value="C:plasma membrane"/>
    <property type="evidence" value="ECO:0007669"/>
    <property type="project" value="TreeGrafter"/>
</dbReference>
<feature type="transmembrane region" description="Helical" evidence="6">
    <location>
        <begin position="191"/>
        <end position="210"/>
    </location>
</feature>
<name>A0AAJ0D0Q2_9HYPO</name>
<evidence type="ECO:0000256" key="2">
    <source>
        <dbReference type="ARBA" id="ARBA00022692"/>
    </source>
</evidence>
<feature type="transmembrane region" description="Helical" evidence="6">
    <location>
        <begin position="164"/>
        <end position="185"/>
    </location>
</feature>
<dbReference type="Proteomes" id="UP001251528">
    <property type="component" value="Unassembled WGS sequence"/>
</dbReference>
<evidence type="ECO:0000259" key="7">
    <source>
        <dbReference type="PROSITE" id="PS50850"/>
    </source>
</evidence>
<dbReference type="PROSITE" id="PS00216">
    <property type="entry name" value="SUGAR_TRANSPORT_1"/>
    <property type="match status" value="1"/>
</dbReference>
<dbReference type="InterPro" id="IPR011701">
    <property type="entry name" value="MFS"/>
</dbReference>
<dbReference type="FunFam" id="1.20.1250.20:FF:000011">
    <property type="entry name" value="MFS multidrug transporter, putative"/>
    <property type="match status" value="1"/>
</dbReference>
<dbReference type="Pfam" id="PF07690">
    <property type="entry name" value="MFS_1"/>
    <property type="match status" value="1"/>
</dbReference>
<dbReference type="GO" id="GO:0140115">
    <property type="term" value="P:export across plasma membrane"/>
    <property type="evidence" value="ECO:0007669"/>
    <property type="project" value="UniProtKB-ARBA"/>
</dbReference>
<feature type="transmembrane region" description="Helical" evidence="6">
    <location>
        <begin position="35"/>
        <end position="56"/>
    </location>
</feature>
<evidence type="ECO:0000313" key="9">
    <source>
        <dbReference type="Proteomes" id="UP001251528"/>
    </source>
</evidence>
<gene>
    <name evidence="8" type="ORF">QQS21_000632</name>
</gene>
<dbReference type="InterPro" id="IPR005829">
    <property type="entry name" value="Sugar_transporter_CS"/>
</dbReference>
<evidence type="ECO:0000256" key="4">
    <source>
        <dbReference type="ARBA" id="ARBA00023136"/>
    </source>
</evidence>
<dbReference type="SUPFAM" id="SSF103473">
    <property type="entry name" value="MFS general substrate transporter"/>
    <property type="match status" value="1"/>
</dbReference>
<feature type="domain" description="Major facilitator superfamily (MFS) profile" evidence="7">
    <location>
        <begin position="37"/>
        <end position="473"/>
    </location>
</feature>
<feature type="transmembrane region" description="Helical" evidence="6">
    <location>
        <begin position="131"/>
        <end position="152"/>
    </location>
</feature>
<dbReference type="InterPro" id="IPR036259">
    <property type="entry name" value="MFS_trans_sf"/>
</dbReference>
<protein>
    <recommendedName>
        <fullName evidence="7">Major facilitator superfamily (MFS) profile domain-containing protein</fullName>
    </recommendedName>
</protein>
<feature type="transmembrane region" description="Helical" evidence="6">
    <location>
        <begin position="68"/>
        <end position="90"/>
    </location>
</feature>
<sequence>MSVSSSEREKLPEFQVLFESDDPDDPQNWPAWYKAWTIGTVSFCSLVVVLYSTSYIGSVSGLQEEFHVSRLVTTMGMTTYLVGLAFGSLVMAPMSELYGRRIIYISCLCVWAVCIFPCGAAQSVVGVLVPRLFSGFFGAALVSNGPGTVVDVCKPKHLAMGMSVYSLGPFNGPVLGPLVGGFVFQYLGWRWTNWVILILGGFSIAIMLTVKETYAPEILKRRVARMQYQSGNKQWWCQYDQECSSMELIWKNLSRPLVLFFTEPIVWFINVWNALIYGMLYLCFIAYPIVFSEHRGWGPAKSGLSYLGIGVGIVLAVLSEPIIRRLINAQPRNPTTGKPYPEAAALVMAIGAVLTPIGQFGFSWTGLPQSIHWAIPICFGIPFGAGNTLSFVYSSNYLAGSYGIFAASALASNAIIRSFFGAFLPLAGTKMYAALTPQIAGTLCGALQIVMIPIPLVFWRWGHKIRERSKLIQ</sequence>
<evidence type="ECO:0000256" key="6">
    <source>
        <dbReference type="SAM" id="Phobius"/>
    </source>
</evidence>
<keyword evidence="4 6" id="KW-0472">Membrane</keyword>
<comment type="caution">
    <text evidence="8">The sequence shown here is derived from an EMBL/GenBank/DDBJ whole genome shotgun (WGS) entry which is preliminary data.</text>
</comment>
<feature type="transmembrane region" description="Helical" evidence="6">
    <location>
        <begin position="370"/>
        <end position="392"/>
    </location>
</feature>
<dbReference type="CDD" id="cd17323">
    <property type="entry name" value="MFS_Tpo1_MDR_like"/>
    <property type="match status" value="1"/>
</dbReference>
<evidence type="ECO:0000256" key="3">
    <source>
        <dbReference type="ARBA" id="ARBA00022989"/>
    </source>
</evidence>
<dbReference type="PANTHER" id="PTHR23502">
    <property type="entry name" value="MAJOR FACILITATOR SUPERFAMILY"/>
    <property type="match status" value="1"/>
</dbReference>
<dbReference type="AlphaFoldDB" id="A0AAJ0D0Q2"/>
<feature type="transmembrane region" description="Helical" evidence="6">
    <location>
        <begin position="265"/>
        <end position="291"/>
    </location>
</feature>
<feature type="transmembrane region" description="Helical" evidence="6">
    <location>
        <begin position="343"/>
        <end position="364"/>
    </location>
</feature>
<dbReference type="EMBL" id="JASWJB010000006">
    <property type="protein sequence ID" value="KAK2616391.1"/>
    <property type="molecule type" value="Genomic_DNA"/>
</dbReference>
<dbReference type="InterPro" id="IPR020846">
    <property type="entry name" value="MFS_dom"/>
</dbReference>
<evidence type="ECO:0000256" key="5">
    <source>
        <dbReference type="ARBA" id="ARBA00023180"/>
    </source>
</evidence>
<keyword evidence="3 6" id="KW-1133">Transmembrane helix</keyword>
<feature type="transmembrane region" description="Helical" evidence="6">
    <location>
        <begin position="439"/>
        <end position="461"/>
    </location>
</feature>
<dbReference type="GO" id="GO:0042908">
    <property type="term" value="P:xenobiotic transport"/>
    <property type="evidence" value="ECO:0007669"/>
    <property type="project" value="UniProtKB-ARBA"/>
</dbReference>
<dbReference type="PANTHER" id="PTHR23502:SF12">
    <property type="entry name" value="MULTIDRUG TRANSPORTER, PUTATIVE (AFU_ORTHOLOGUE AFUA_1G06440)-RELATED"/>
    <property type="match status" value="1"/>
</dbReference>
<feature type="transmembrane region" description="Helical" evidence="6">
    <location>
        <begin position="303"/>
        <end position="323"/>
    </location>
</feature>
<comment type="subcellular location">
    <subcellularLocation>
        <location evidence="1">Membrane</location>
        <topology evidence="1">Multi-pass membrane protein</topology>
    </subcellularLocation>
</comment>
<reference evidence="8" key="1">
    <citation type="submission" date="2023-06" db="EMBL/GenBank/DDBJ databases">
        <title>Conoideocrella luteorostrata (Hypocreales: Clavicipitaceae), a potential biocontrol fungus for elongate hemlock scale in United States Christmas tree production areas.</title>
        <authorList>
            <person name="Barrett H."/>
            <person name="Lovett B."/>
            <person name="Macias A.M."/>
            <person name="Stajich J.E."/>
            <person name="Kasson M.T."/>
        </authorList>
    </citation>
    <scope>NUCLEOTIDE SEQUENCE</scope>
    <source>
        <strain evidence="8">ARSEF 14590</strain>
    </source>
</reference>
<organism evidence="8 9">
    <name type="scientific">Conoideocrella luteorostrata</name>
    <dbReference type="NCBI Taxonomy" id="1105319"/>
    <lineage>
        <taxon>Eukaryota</taxon>
        <taxon>Fungi</taxon>
        <taxon>Dikarya</taxon>
        <taxon>Ascomycota</taxon>
        <taxon>Pezizomycotina</taxon>
        <taxon>Sordariomycetes</taxon>
        <taxon>Hypocreomycetidae</taxon>
        <taxon>Hypocreales</taxon>
        <taxon>Clavicipitaceae</taxon>
        <taxon>Conoideocrella</taxon>
    </lineage>
</organism>
<dbReference type="GO" id="GO:0022857">
    <property type="term" value="F:transmembrane transporter activity"/>
    <property type="evidence" value="ECO:0007669"/>
    <property type="project" value="InterPro"/>
</dbReference>